<dbReference type="RefSeq" id="WP_162410622.1">
    <property type="nucleotide sequence ID" value="NZ_PDWN01000010.1"/>
</dbReference>
<name>A0ABQ6Z5M1_9GAMM</name>
<feature type="transmembrane region" description="Helical" evidence="1">
    <location>
        <begin position="40"/>
        <end position="57"/>
    </location>
</feature>
<dbReference type="EMBL" id="PDWN01000010">
    <property type="protein sequence ID" value="KAF1693776.1"/>
    <property type="molecule type" value="Genomic_DNA"/>
</dbReference>
<evidence type="ECO:0000256" key="1">
    <source>
        <dbReference type="SAM" id="Phobius"/>
    </source>
</evidence>
<accession>A0ABQ6Z5M1</accession>
<comment type="caution">
    <text evidence="2">The sequence shown here is derived from an EMBL/GenBank/DDBJ whole genome shotgun (WGS) entry which is preliminary data.</text>
</comment>
<protein>
    <submittedName>
        <fullName evidence="2">Uncharacterized protein</fullName>
    </submittedName>
</protein>
<organism evidence="2 3">
    <name type="scientific">Pseudoxanthomonas daejeonensis</name>
    <dbReference type="NCBI Taxonomy" id="266062"/>
    <lineage>
        <taxon>Bacteria</taxon>
        <taxon>Pseudomonadati</taxon>
        <taxon>Pseudomonadota</taxon>
        <taxon>Gammaproteobacteria</taxon>
        <taxon>Lysobacterales</taxon>
        <taxon>Lysobacteraceae</taxon>
        <taxon>Pseudoxanthomonas</taxon>
    </lineage>
</organism>
<keyword evidence="1" id="KW-0812">Transmembrane</keyword>
<gene>
    <name evidence="2" type="ORF">CSC65_10855</name>
</gene>
<keyword evidence="3" id="KW-1185">Reference proteome</keyword>
<evidence type="ECO:0000313" key="2">
    <source>
        <dbReference type="EMBL" id="KAF1693776.1"/>
    </source>
</evidence>
<keyword evidence="1" id="KW-1133">Transmembrane helix</keyword>
<sequence>MSTPDDLHDALLQLHEPPAPESLWPRLKTLRRRQVRRRRMAAALASTGLVAALFMVLPRPDMAPEHPAFAPLAATGPAIDDGVDPQVHAIDRALQVAYENGASDLELAPMWEARHALIAQRQASRSHAGDLNDI</sequence>
<keyword evidence="1" id="KW-0472">Membrane</keyword>
<reference evidence="2 3" key="1">
    <citation type="submission" date="2017-10" db="EMBL/GenBank/DDBJ databases">
        <title>Whole genome sequencing of members of genus Pseudoxanthomonas.</title>
        <authorList>
            <person name="Kumar S."/>
            <person name="Bansal K."/>
            <person name="Kaur A."/>
            <person name="Patil P."/>
            <person name="Sharma S."/>
            <person name="Patil P.B."/>
        </authorList>
    </citation>
    <scope>NUCLEOTIDE SEQUENCE [LARGE SCALE GENOMIC DNA]</scope>
    <source>
        <strain evidence="2 3">DSM 17801</strain>
    </source>
</reference>
<evidence type="ECO:0000313" key="3">
    <source>
        <dbReference type="Proteomes" id="UP000788419"/>
    </source>
</evidence>
<proteinExistence type="predicted"/>
<dbReference type="Proteomes" id="UP000788419">
    <property type="component" value="Unassembled WGS sequence"/>
</dbReference>